<accession>A0ABQ1ASD1</accession>
<feature type="domain" description="ABC transporter" evidence="10">
    <location>
        <begin position="1208"/>
        <end position="1459"/>
    </location>
</feature>
<dbReference type="CDD" id="cd03250">
    <property type="entry name" value="ABCC_MRP_domain1"/>
    <property type="match status" value="1"/>
</dbReference>
<feature type="transmembrane region" description="Helical" evidence="8">
    <location>
        <begin position="257"/>
        <end position="275"/>
    </location>
</feature>
<feature type="transmembrane region" description="Helical" evidence="8">
    <location>
        <begin position="129"/>
        <end position="151"/>
    </location>
</feature>
<dbReference type="EMBL" id="BLKG01000048">
    <property type="protein sequence ID" value="GFF87178.1"/>
    <property type="molecule type" value="Genomic_DNA"/>
</dbReference>
<feature type="transmembrane region" description="Helical" evidence="8">
    <location>
        <begin position="312"/>
        <end position="337"/>
    </location>
</feature>
<dbReference type="CDD" id="cd18579">
    <property type="entry name" value="ABC_6TM_ABCC_D1"/>
    <property type="match status" value="1"/>
</dbReference>
<gene>
    <name evidence="12" type="ORF">IFM53868_05062</name>
</gene>
<reference evidence="12 13" key="1">
    <citation type="submission" date="2020-01" db="EMBL/GenBank/DDBJ databases">
        <title>Draft genome sequence of Aspergillus udagawae IFM 53868.</title>
        <authorList>
            <person name="Takahashi H."/>
            <person name="Yaguchi T."/>
        </authorList>
    </citation>
    <scope>NUCLEOTIDE SEQUENCE [LARGE SCALE GENOMIC DNA]</scope>
    <source>
        <strain evidence="12 13">IFM 53868</strain>
    </source>
</reference>
<dbReference type="InterPro" id="IPR027417">
    <property type="entry name" value="P-loop_NTPase"/>
</dbReference>
<feature type="transmembrane region" description="Helical" evidence="8">
    <location>
        <begin position="67"/>
        <end position="90"/>
    </location>
</feature>
<feature type="transmembrane region" description="Helical" evidence="8">
    <location>
        <begin position="157"/>
        <end position="176"/>
    </location>
</feature>
<feature type="domain" description="GST N-terminal" evidence="9">
    <location>
        <begin position="1404"/>
        <end position="1485"/>
    </location>
</feature>
<name>A0ABQ1ASD1_9EURO</name>
<dbReference type="Pfam" id="PF00005">
    <property type="entry name" value="ABC_tran"/>
    <property type="match status" value="2"/>
</dbReference>
<evidence type="ECO:0000256" key="4">
    <source>
        <dbReference type="ARBA" id="ARBA00022741"/>
    </source>
</evidence>
<evidence type="ECO:0000259" key="10">
    <source>
        <dbReference type="PROSITE" id="PS50893"/>
    </source>
</evidence>
<dbReference type="PROSITE" id="PS50929">
    <property type="entry name" value="ABC_TM1F"/>
    <property type="match status" value="2"/>
</dbReference>
<keyword evidence="3 8" id="KW-0812">Transmembrane</keyword>
<dbReference type="InterPro" id="IPR050173">
    <property type="entry name" value="ABC_transporter_C-like"/>
</dbReference>
<evidence type="ECO:0000313" key="12">
    <source>
        <dbReference type="EMBL" id="GFF87178.1"/>
    </source>
</evidence>
<sequence length="1515" mass="166702">MLFSTCPNDNSFGPTIYGCRDDFDFTITFERIFFSLIPASLFIATALGRVVFLAWRPRIVKGPILRCAKLTTALVYTALQVSILGTVASYGSPSGLFTSSVAVELVSSLSVVTVSFLEHSRSPRPSILLHVYLLITILLGMAEVRTLWLASTSPGDIRVTGLVTAAVAVKICLLLLESQSKVRWTRWNQKEHSPEETSGLFGLAAFTWVNSLFLSGFQKVLTVDDLLPLDQSMATEILQKRLLDRIQTSKSIGQKSSLLKALVQALMVPILLPIVPRVAWTGFRFCQPFLIHTLLDRLHGPESDSSDHAKNIGYGLIGATILIYTGIALSSALYWYLHERSLCMVRGTLAGVIYKKTTEIQLSSTGDSAPLTLMSADVERIRLGFLNLHELWANTIEVALASWLVERQIGTAFVAPLIVVFCCVVLAAFVNRYTGARQKAWMAKIQKRVGLTAKVISDMKYLKTSGLSSPVQELIQDMRIDELKAASRFRLVYVVVATLGYVPLALSPVITFAITVRTLDVSRIFTSASYLLLLADPLGYLFQNIPNLLAALTCIDRIQEFLDQKPRVDFRLPFEAGVDEKDWKSEGPAGKFDPVMTITNGSFGWELERMALKNIDLHITRSHLTMVVGPVASGKSTLCKVLLGEVPYYHGKVLIDAGISSQHVGYCDQAPYLSNTTIRANILGFAAYNQRRYEEVIGATMLKADLSTLAKGDETVIGSNGISLSGGQKQRLSMARALYLDANLLIFDDVLKGLDADTEEQVFHRVFGPEGLLRRRSATAVLCTHSVRHLPQADHIVALGGDGCIVEQGTFSSLISNTRYVQSLGVKLSDAKNACINNTATQEDDDLRRSKPEFKLATRTETHSSINKRARMHGDPAVYRHYLASIGKRFIVVFIVFGLGWGFFYNWGTIWLQYWSNDVSSPHPSHTSTFYIRLYALFQVAYIWCLLACLLICFRTMVQVSGSRLHKAALGTVINAPLKFFRTTDTGQITNLFSQDLTLVDNELPIAVTNLALDISNATGMAAVIATSSPYLLISYPFIFAILYGIQKFYLRTARQLRLLDLESKSPLYTHFLDTMNAVATFRAFGWVPAGIAANNELLDTSQRPFYLLAITQRWLGFSLQLVVALLAIMVVTLSTQLGSRAGLTGASLVTLMTFGDILNYVIRFFTQLETSIGSVSRLKHFSDEVKPEGSSEDDLIPPLDWPNRGFIHIDEVSASYEEGEEDTGTIAVNNLTLTIRPGERVAICGRTGSGKSSIILLLLRLLDPLPMCAENITIDDIPLHKINRMTLRQRIIAVPQDPVFLPDGTAVKSNLDPFGVSTDGECQDVLETVGLWPFVTERGGLYGPFAPDTLSQGQKQLFSLARAILRRRIRERDGPEGARGILLLDEISSGVDLCTEHDMLLIVGEEFQGYTIVMVSHRLETVMDFDTVLVMDKGSGGAGEEGQDVGSGRPPFGKVPAFEGADSTKIVESGAIAQYVAESGPAAGQLLGTTPAERAAIRQWISFADGEIQVLGFR</sequence>
<dbReference type="Pfam" id="PF02798">
    <property type="entry name" value="GST_N"/>
    <property type="match status" value="1"/>
</dbReference>
<dbReference type="InterPro" id="IPR036249">
    <property type="entry name" value="Thioredoxin-like_sf"/>
</dbReference>
<evidence type="ECO:0000256" key="1">
    <source>
        <dbReference type="ARBA" id="ARBA00004141"/>
    </source>
</evidence>
<protein>
    <submittedName>
        <fullName evidence="12">Canalicular multispecific organic anion transporter 1</fullName>
    </submittedName>
</protein>
<dbReference type="InterPro" id="IPR056227">
    <property type="entry name" value="TMD0_ABC"/>
</dbReference>
<dbReference type="InterPro" id="IPR004045">
    <property type="entry name" value="Glutathione_S-Trfase_N"/>
</dbReference>
<dbReference type="InterPro" id="IPR003593">
    <property type="entry name" value="AAA+_ATPase"/>
</dbReference>
<feature type="transmembrane region" description="Helical" evidence="8">
    <location>
        <begin position="32"/>
        <end position="55"/>
    </location>
</feature>
<feature type="domain" description="ABC transmembrane type-1" evidence="11">
    <location>
        <begin position="278"/>
        <end position="550"/>
    </location>
</feature>
<dbReference type="InterPro" id="IPR044746">
    <property type="entry name" value="ABCC_6TM_D1"/>
</dbReference>
<dbReference type="Proteomes" id="UP000465266">
    <property type="component" value="Unassembled WGS sequence"/>
</dbReference>
<keyword evidence="13" id="KW-1185">Reference proteome</keyword>
<organism evidence="12 13">
    <name type="scientific">Aspergillus udagawae</name>
    <dbReference type="NCBI Taxonomy" id="91492"/>
    <lineage>
        <taxon>Eukaryota</taxon>
        <taxon>Fungi</taxon>
        <taxon>Dikarya</taxon>
        <taxon>Ascomycota</taxon>
        <taxon>Pezizomycotina</taxon>
        <taxon>Eurotiomycetes</taxon>
        <taxon>Eurotiomycetidae</taxon>
        <taxon>Eurotiales</taxon>
        <taxon>Aspergillaceae</taxon>
        <taxon>Aspergillus</taxon>
        <taxon>Aspergillus subgen. Fumigati</taxon>
    </lineage>
</organism>
<dbReference type="InterPro" id="IPR011527">
    <property type="entry name" value="ABC1_TM_dom"/>
</dbReference>
<dbReference type="InterPro" id="IPR017871">
    <property type="entry name" value="ABC_transporter-like_CS"/>
</dbReference>
<keyword evidence="7 8" id="KW-0472">Membrane</keyword>
<evidence type="ECO:0000256" key="2">
    <source>
        <dbReference type="ARBA" id="ARBA00022448"/>
    </source>
</evidence>
<dbReference type="Gene3D" id="3.40.30.10">
    <property type="entry name" value="Glutaredoxin"/>
    <property type="match status" value="1"/>
</dbReference>
<feature type="transmembrane region" description="Helical" evidence="8">
    <location>
        <begin position="491"/>
        <end position="515"/>
    </location>
</feature>
<proteinExistence type="predicted"/>
<dbReference type="PANTHER" id="PTHR24223:SF345">
    <property type="entry name" value="ABC MULTIDRUG TRANSPORTER (EUROFUNG)"/>
    <property type="match status" value="1"/>
</dbReference>
<evidence type="ECO:0000256" key="6">
    <source>
        <dbReference type="ARBA" id="ARBA00022989"/>
    </source>
</evidence>
<evidence type="ECO:0000259" key="11">
    <source>
        <dbReference type="PROSITE" id="PS50929"/>
    </source>
</evidence>
<evidence type="ECO:0000256" key="3">
    <source>
        <dbReference type="ARBA" id="ARBA00022692"/>
    </source>
</evidence>
<evidence type="ECO:0000256" key="5">
    <source>
        <dbReference type="ARBA" id="ARBA00022840"/>
    </source>
</evidence>
<dbReference type="Pfam" id="PF00664">
    <property type="entry name" value="ABC_membrane"/>
    <property type="match status" value="1"/>
</dbReference>
<evidence type="ECO:0000256" key="8">
    <source>
        <dbReference type="SAM" id="Phobius"/>
    </source>
</evidence>
<dbReference type="Gene3D" id="1.20.1560.10">
    <property type="entry name" value="ABC transporter type 1, transmembrane domain"/>
    <property type="match status" value="2"/>
</dbReference>
<keyword evidence="2" id="KW-0813">Transport</keyword>
<keyword evidence="5" id="KW-0067">ATP-binding</keyword>
<keyword evidence="4" id="KW-0547">Nucleotide-binding</keyword>
<feature type="domain" description="ABC transmembrane type-1" evidence="11">
    <location>
        <begin position="892"/>
        <end position="1171"/>
    </location>
</feature>
<feature type="transmembrane region" description="Helical" evidence="8">
    <location>
        <begin position="1115"/>
        <end position="1136"/>
    </location>
</feature>
<dbReference type="PROSITE" id="PS50893">
    <property type="entry name" value="ABC_TRANSPORTER_2"/>
    <property type="match status" value="2"/>
</dbReference>
<dbReference type="PANTHER" id="PTHR24223">
    <property type="entry name" value="ATP-BINDING CASSETTE SUB-FAMILY C"/>
    <property type="match status" value="1"/>
</dbReference>
<dbReference type="SUPFAM" id="SSF52540">
    <property type="entry name" value="P-loop containing nucleoside triphosphate hydrolases"/>
    <property type="match status" value="2"/>
</dbReference>
<dbReference type="PROSITE" id="PS50404">
    <property type="entry name" value="GST_NTER"/>
    <property type="match status" value="1"/>
</dbReference>
<feature type="transmembrane region" description="Helical" evidence="8">
    <location>
        <begin position="890"/>
        <end position="914"/>
    </location>
</feature>
<dbReference type="SUPFAM" id="SSF90123">
    <property type="entry name" value="ABC transporter transmembrane region"/>
    <property type="match status" value="2"/>
</dbReference>
<dbReference type="InterPro" id="IPR044726">
    <property type="entry name" value="ABCC_6TM_D2"/>
</dbReference>
<dbReference type="InterPro" id="IPR036640">
    <property type="entry name" value="ABC1_TM_sf"/>
</dbReference>
<evidence type="ECO:0000259" key="9">
    <source>
        <dbReference type="PROSITE" id="PS50404"/>
    </source>
</evidence>
<comment type="caution">
    <text evidence="12">The sequence shown here is derived from an EMBL/GenBank/DDBJ whole genome shotgun (WGS) entry which is preliminary data.</text>
</comment>
<dbReference type="Gene3D" id="1.20.1050.10">
    <property type="match status" value="1"/>
</dbReference>
<dbReference type="Gene3D" id="3.40.50.300">
    <property type="entry name" value="P-loop containing nucleotide triphosphate hydrolases"/>
    <property type="match status" value="2"/>
</dbReference>
<dbReference type="PROSITE" id="PS00211">
    <property type="entry name" value="ABC_TRANSPORTER_1"/>
    <property type="match status" value="2"/>
</dbReference>
<evidence type="ECO:0000313" key="13">
    <source>
        <dbReference type="Proteomes" id="UP000465266"/>
    </source>
</evidence>
<keyword evidence="6 8" id="KW-1133">Transmembrane helix</keyword>
<feature type="transmembrane region" description="Helical" evidence="8">
    <location>
        <begin position="521"/>
        <end position="542"/>
    </location>
</feature>
<feature type="transmembrane region" description="Helical" evidence="8">
    <location>
        <begin position="383"/>
        <end position="405"/>
    </location>
</feature>
<feature type="domain" description="ABC transporter" evidence="10">
    <location>
        <begin position="596"/>
        <end position="827"/>
    </location>
</feature>
<feature type="transmembrane region" description="Helical" evidence="8">
    <location>
        <begin position="1031"/>
        <end position="1051"/>
    </location>
</feature>
<comment type="subcellular location">
    <subcellularLocation>
        <location evidence="1">Membrane</location>
        <topology evidence="1">Multi-pass membrane protein</topology>
    </subcellularLocation>
</comment>
<feature type="transmembrane region" description="Helical" evidence="8">
    <location>
        <begin position="934"/>
        <end position="954"/>
    </location>
</feature>
<evidence type="ECO:0000256" key="7">
    <source>
        <dbReference type="ARBA" id="ARBA00023136"/>
    </source>
</evidence>
<dbReference type="Pfam" id="PF24357">
    <property type="entry name" value="TMD0_ABC"/>
    <property type="match status" value="1"/>
</dbReference>
<dbReference type="SMART" id="SM00382">
    <property type="entry name" value="AAA"/>
    <property type="match status" value="2"/>
</dbReference>
<dbReference type="SUPFAM" id="SSF52833">
    <property type="entry name" value="Thioredoxin-like"/>
    <property type="match status" value="1"/>
</dbReference>
<feature type="transmembrane region" description="Helical" evidence="8">
    <location>
        <begin position="1142"/>
        <end position="1163"/>
    </location>
</feature>
<dbReference type="InterPro" id="IPR003439">
    <property type="entry name" value="ABC_transporter-like_ATP-bd"/>
</dbReference>
<feature type="transmembrane region" description="Helical" evidence="8">
    <location>
        <begin position="411"/>
        <end position="430"/>
    </location>
</feature>
<dbReference type="CDD" id="cd18580">
    <property type="entry name" value="ABC_6TM_ABCC_D2"/>
    <property type="match status" value="1"/>
</dbReference>
<feature type="transmembrane region" description="Helical" evidence="8">
    <location>
        <begin position="96"/>
        <end position="117"/>
    </location>
</feature>